<dbReference type="Gene3D" id="1.10.1660.10">
    <property type="match status" value="1"/>
</dbReference>
<name>A0A1V4AE94_9ACTN</name>
<dbReference type="SMART" id="SM00422">
    <property type="entry name" value="HTH_MERR"/>
    <property type="match status" value="1"/>
</dbReference>
<evidence type="ECO:0000259" key="2">
    <source>
        <dbReference type="PROSITE" id="PS50937"/>
    </source>
</evidence>
<dbReference type="STRING" id="83656.B1H18_06865"/>
<dbReference type="Proteomes" id="UP000190539">
    <property type="component" value="Unassembled WGS sequence"/>
</dbReference>
<protein>
    <submittedName>
        <fullName evidence="3">Transcriptional regulator</fullName>
    </submittedName>
</protein>
<feature type="domain" description="HTH merR-type" evidence="2">
    <location>
        <begin position="12"/>
        <end position="81"/>
    </location>
</feature>
<keyword evidence="1" id="KW-0238">DNA-binding</keyword>
<evidence type="ECO:0000313" key="3">
    <source>
        <dbReference type="EMBL" id="OON81819.1"/>
    </source>
</evidence>
<dbReference type="AlphaFoldDB" id="A0A1V4AE94"/>
<dbReference type="InterPro" id="IPR047057">
    <property type="entry name" value="MerR_fam"/>
</dbReference>
<comment type="caution">
    <text evidence="3">The sequence shown here is derived from an EMBL/GenBank/DDBJ whole genome shotgun (WGS) entry which is preliminary data.</text>
</comment>
<evidence type="ECO:0000313" key="4">
    <source>
        <dbReference type="Proteomes" id="UP000190539"/>
    </source>
</evidence>
<accession>A0A1V4AE94</accession>
<dbReference type="PANTHER" id="PTHR30204">
    <property type="entry name" value="REDOX-CYCLING DRUG-SENSING TRANSCRIPTIONAL ACTIVATOR SOXR"/>
    <property type="match status" value="1"/>
</dbReference>
<sequence length="248" mass="27143">MAAAEGESATVDLTVDELAARAGVTVRTIRFYGTRGLLPPPRIGPRRVGRYGSDHLARLALVEELREQGMTLSAIERHLRRLPEEMSPYDLAIHRAMVASWMPDSAVECTRDQVEERVGRPLGDDELRRLAAMGVVTAAGGPGAELYLVDPALVGLGVRLLGVPLSDDSLRAARDVMAHHSSAVARELSALFRDEIGRSSPQDDARVARAKSLSVQMQPLVLQALLTAFQRSLNEELRDAFPPREPRR</sequence>
<dbReference type="GO" id="GO:0003700">
    <property type="term" value="F:DNA-binding transcription factor activity"/>
    <property type="evidence" value="ECO:0007669"/>
    <property type="project" value="InterPro"/>
</dbReference>
<dbReference type="Pfam" id="PF13411">
    <property type="entry name" value="MerR_1"/>
    <property type="match status" value="1"/>
</dbReference>
<dbReference type="GO" id="GO:0003677">
    <property type="term" value="F:DNA binding"/>
    <property type="evidence" value="ECO:0007669"/>
    <property type="project" value="UniProtKB-KW"/>
</dbReference>
<dbReference type="EMBL" id="MVFC01000003">
    <property type="protein sequence ID" value="OON81819.1"/>
    <property type="molecule type" value="Genomic_DNA"/>
</dbReference>
<dbReference type="CDD" id="cd00592">
    <property type="entry name" value="HTH_MerR-like"/>
    <property type="match status" value="1"/>
</dbReference>
<dbReference type="InterPro" id="IPR000551">
    <property type="entry name" value="MerR-type_HTH_dom"/>
</dbReference>
<dbReference type="PRINTS" id="PR00040">
    <property type="entry name" value="HTHMERR"/>
</dbReference>
<dbReference type="PROSITE" id="PS50937">
    <property type="entry name" value="HTH_MERR_2"/>
    <property type="match status" value="1"/>
</dbReference>
<organism evidence="3 4">
    <name type="scientific">Streptomyces tsukubensis</name>
    <dbReference type="NCBI Taxonomy" id="83656"/>
    <lineage>
        <taxon>Bacteria</taxon>
        <taxon>Bacillati</taxon>
        <taxon>Actinomycetota</taxon>
        <taxon>Actinomycetes</taxon>
        <taxon>Kitasatosporales</taxon>
        <taxon>Streptomycetaceae</taxon>
        <taxon>Streptomyces</taxon>
    </lineage>
</organism>
<dbReference type="RefSeq" id="WP_077965741.1">
    <property type="nucleotide sequence ID" value="NZ_CP045178.1"/>
</dbReference>
<evidence type="ECO:0000256" key="1">
    <source>
        <dbReference type="ARBA" id="ARBA00023125"/>
    </source>
</evidence>
<dbReference type="InterPro" id="IPR009061">
    <property type="entry name" value="DNA-bd_dom_put_sf"/>
</dbReference>
<dbReference type="SUPFAM" id="SSF46955">
    <property type="entry name" value="Putative DNA-binding domain"/>
    <property type="match status" value="1"/>
</dbReference>
<keyword evidence="4" id="KW-1185">Reference proteome</keyword>
<reference evidence="3 4" key="1">
    <citation type="submission" date="2017-02" db="EMBL/GenBank/DDBJ databases">
        <title>Draft Genome Sequence of Streptomyces tsukubaensis F601, a Producer of the immunosuppressant tacrolimus FK506.</title>
        <authorList>
            <person name="Zong G."/>
            <person name="Zhong C."/>
            <person name="Fu J."/>
            <person name="Qin R."/>
            <person name="Cao G."/>
        </authorList>
    </citation>
    <scope>NUCLEOTIDE SEQUENCE [LARGE SCALE GENOMIC DNA]</scope>
    <source>
        <strain evidence="3 4">F601</strain>
    </source>
</reference>
<gene>
    <name evidence="3" type="ORF">B1H18_06865</name>
</gene>
<proteinExistence type="predicted"/>
<dbReference type="PANTHER" id="PTHR30204:SF93">
    <property type="entry name" value="HTH MERR-TYPE DOMAIN-CONTAINING PROTEIN"/>
    <property type="match status" value="1"/>
</dbReference>